<evidence type="ECO:0000256" key="1">
    <source>
        <dbReference type="ARBA" id="ARBA00006056"/>
    </source>
</evidence>
<comment type="catalytic activity">
    <reaction evidence="6">
        <text>L-proline + NADP(+) = 1-pyrroline-2-carboxylate + NADPH + H(+)</text>
        <dbReference type="Rhea" id="RHEA:20317"/>
        <dbReference type="ChEBI" id="CHEBI:15378"/>
        <dbReference type="ChEBI" id="CHEBI:39785"/>
        <dbReference type="ChEBI" id="CHEBI:57783"/>
        <dbReference type="ChEBI" id="CHEBI:58349"/>
        <dbReference type="ChEBI" id="CHEBI:60039"/>
        <dbReference type="EC" id="1.5.1.21"/>
    </reaction>
</comment>
<dbReference type="InterPro" id="IPR043143">
    <property type="entry name" value="Mal/L-sulf/L-lact_DH-like_NADP"/>
</dbReference>
<dbReference type="InterPro" id="IPR036111">
    <property type="entry name" value="Mal/L-sulfo/L-lacto_DH-like_sf"/>
</dbReference>
<evidence type="ECO:0000256" key="8">
    <source>
        <dbReference type="ARBA" id="ARBA00068106"/>
    </source>
</evidence>
<accession>A0A3M5PJK7</accession>
<comment type="catalytic activity">
    <reaction evidence="5">
        <text>L-pipecolate + NADP(+) = Delta(1)-piperideine-2-carboxylate + NADPH + H(+)</text>
        <dbReference type="Rhea" id="RHEA:12524"/>
        <dbReference type="ChEBI" id="CHEBI:15378"/>
        <dbReference type="ChEBI" id="CHEBI:57783"/>
        <dbReference type="ChEBI" id="CHEBI:58349"/>
        <dbReference type="ChEBI" id="CHEBI:61185"/>
        <dbReference type="ChEBI" id="CHEBI:77631"/>
        <dbReference type="EC" id="1.5.1.21"/>
    </reaction>
</comment>
<dbReference type="EC" id="1.5.1.21" evidence="7"/>
<gene>
    <name evidence="9" type="ORF">ALP40_02540</name>
</gene>
<dbReference type="EMBL" id="RBTP01000012">
    <property type="protein sequence ID" value="RMT84367.1"/>
    <property type="molecule type" value="Genomic_DNA"/>
</dbReference>
<dbReference type="GO" id="GO:0047125">
    <property type="term" value="F:delta1-piperideine-2-carboxylate reductase activity"/>
    <property type="evidence" value="ECO:0007669"/>
    <property type="project" value="UniProtKB-EC"/>
</dbReference>
<dbReference type="GO" id="GO:0006560">
    <property type="term" value="P:proline metabolic process"/>
    <property type="evidence" value="ECO:0007669"/>
    <property type="project" value="UniProtKB-ARBA"/>
</dbReference>
<evidence type="ECO:0000256" key="7">
    <source>
        <dbReference type="ARBA" id="ARBA00066966"/>
    </source>
</evidence>
<dbReference type="SUPFAM" id="SSF89733">
    <property type="entry name" value="L-sulfolactate dehydrogenase-like"/>
    <property type="match status" value="1"/>
</dbReference>
<dbReference type="AlphaFoldDB" id="A0A3M5PJK7"/>
<evidence type="ECO:0000256" key="3">
    <source>
        <dbReference type="ARBA" id="ARBA00022857"/>
    </source>
</evidence>
<dbReference type="GO" id="GO:0042803">
    <property type="term" value="F:protein homodimerization activity"/>
    <property type="evidence" value="ECO:0007669"/>
    <property type="project" value="UniProtKB-ARBA"/>
</dbReference>
<dbReference type="Proteomes" id="UP000273854">
    <property type="component" value="Unassembled WGS sequence"/>
</dbReference>
<comment type="caution">
    <text evidence="9">The sequence shown here is derived from an EMBL/GenBank/DDBJ whole genome shotgun (WGS) entry which is preliminary data.</text>
</comment>
<comment type="subunit">
    <text evidence="2">Homodimer.</text>
</comment>
<evidence type="ECO:0000256" key="5">
    <source>
        <dbReference type="ARBA" id="ARBA00050122"/>
    </source>
</evidence>
<reference evidence="9 10" key="1">
    <citation type="submission" date="2018-08" db="EMBL/GenBank/DDBJ databases">
        <title>Recombination of ecologically and evolutionarily significant loci maintains genetic cohesion in the Pseudomonas syringae species complex.</title>
        <authorList>
            <person name="Dillon M."/>
            <person name="Thakur S."/>
            <person name="Almeida R.N.D."/>
            <person name="Weir B.S."/>
            <person name="Guttman D.S."/>
        </authorList>
    </citation>
    <scope>NUCLEOTIDE SEQUENCE [LARGE SCALE GENOMIC DNA]</scope>
    <source>
        <strain evidence="9 10">ICMP 19473</strain>
    </source>
</reference>
<dbReference type="Gene3D" id="1.10.1530.10">
    <property type="match status" value="1"/>
</dbReference>
<comment type="similarity">
    <text evidence="1">Belongs to the LDH2/MDH2 oxidoreductase family.</text>
</comment>
<dbReference type="PANTHER" id="PTHR11091">
    <property type="entry name" value="OXIDOREDUCTASE-RELATED"/>
    <property type="match status" value="1"/>
</dbReference>
<proteinExistence type="inferred from homology"/>
<organism evidence="9 10">
    <name type="scientific">Pseudomonas viridiflava</name>
    <name type="common">Phytomonas viridiflava</name>
    <dbReference type="NCBI Taxonomy" id="33069"/>
    <lineage>
        <taxon>Bacteria</taxon>
        <taxon>Pseudomonadati</taxon>
        <taxon>Pseudomonadota</taxon>
        <taxon>Gammaproteobacteria</taxon>
        <taxon>Pseudomonadales</taxon>
        <taxon>Pseudomonadaceae</taxon>
        <taxon>Pseudomonas</taxon>
    </lineage>
</organism>
<keyword evidence="4" id="KW-0560">Oxidoreductase</keyword>
<dbReference type="InterPro" id="IPR003767">
    <property type="entry name" value="Malate/L-lactate_DH-like"/>
</dbReference>
<dbReference type="InterPro" id="IPR043144">
    <property type="entry name" value="Mal/L-sulf/L-lact_DH-like_ah"/>
</dbReference>
<dbReference type="GO" id="GO:0050241">
    <property type="term" value="F:pyrroline-2-carboxylate reductase activity"/>
    <property type="evidence" value="ECO:0007669"/>
    <property type="project" value="UniProtKB-ARBA"/>
</dbReference>
<evidence type="ECO:0000313" key="9">
    <source>
        <dbReference type="EMBL" id="RMT84367.1"/>
    </source>
</evidence>
<evidence type="ECO:0000256" key="2">
    <source>
        <dbReference type="ARBA" id="ARBA00011738"/>
    </source>
</evidence>
<keyword evidence="3" id="KW-0521">NADP</keyword>
<dbReference type="PANTHER" id="PTHR11091:SF0">
    <property type="entry name" value="MALATE DEHYDROGENASE"/>
    <property type="match status" value="1"/>
</dbReference>
<evidence type="ECO:0000256" key="6">
    <source>
        <dbReference type="ARBA" id="ARBA00052446"/>
    </source>
</evidence>
<dbReference type="FunFam" id="3.30.1370.60:FF:000002">
    <property type="entry name" value="Malate/L-lactate family dehydrogenase"/>
    <property type="match status" value="1"/>
</dbReference>
<name>A0A3M5PJK7_PSEVI</name>
<dbReference type="Pfam" id="PF02615">
    <property type="entry name" value="Ldh_2"/>
    <property type="match status" value="1"/>
</dbReference>
<dbReference type="Gene3D" id="3.30.1370.60">
    <property type="entry name" value="Hypothetical oxidoreductase yiak, domain 2"/>
    <property type="match status" value="1"/>
</dbReference>
<evidence type="ECO:0000256" key="4">
    <source>
        <dbReference type="ARBA" id="ARBA00023002"/>
    </source>
</evidence>
<protein>
    <recommendedName>
        <fullName evidence="8">Delta(1)-pyrroline-2-carboxylate/Delta(1)-piperideine-2-carboxylate reductase</fullName>
        <ecNumber evidence="7">1.5.1.21</ecNumber>
    </recommendedName>
</protein>
<evidence type="ECO:0000313" key="10">
    <source>
        <dbReference type="Proteomes" id="UP000273854"/>
    </source>
</evidence>
<sequence>MAAINAFSDRYDSGVQMPTSHPDDSNRTLSFQHLTGLLQRVFLAHGTSLDVATVLAKNCASAQRDGSHSHGIFRIPGYLSSLASGWVDGKAVPVVEDVAAAFVRVDAVNGFAQPALAAAQSLLVEKARSAGIAVLAIRNSHHFAALWPDVEPFAEQGLVALSMVNSMTCVVPHGAQKPLFGTNPIAFAAPRAGSSPLVLDLATSAIAHGDVQIAAREGRMLPEGMGVDCNGQATCDPNAILAGGALLPFGGHKGSALSMMVELLAAGLTGGNFSFEFDWSRHPGAQTPWTGQLLIVIDPDKGGGQPFAQRSEELVRQLHGVGQQRMPGDRRYGERAKSMSWGIEISQNDLARLQALAGDCTEDAHDHSS</sequence>